<evidence type="ECO:0000256" key="1">
    <source>
        <dbReference type="ARBA" id="ARBA00008791"/>
    </source>
</evidence>
<proteinExistence type="inferred from homology"/>
<dbReference type="AlphaFoldDB" id="A0A1H6TQW1"/>
<dbReference type="STRING" id="408657.SAMN04487995_2182"/>
<dbReference type="PANTHER" id="PTHR46268">
    <property type="entry name" value="STRESS RESPONSE PROTEIN NHAX"/>
    <property type="match status" value="1"/>
</dbReference>
<dbReference type="SUPFAM" id="SSF52402">
    <property type="entry name" value="Adenine nucleotide alpha hydrolases-like"/>
    <property type="match status" value="2"/>
</dbReference>
<dbReference type="Proteomes" id="UP000199532">
    <property type="component" value="Unassembled WGS sequence"/>
</dbReference>
<sequence>MNRILIPIDFSENAERALAAAKILADKENTQLFILHAYQPYIPDVSVMPGSVLPGIGSPDYSYIGDDLEANFRHQLDGYVSAITAEGYKAEAVWSVGGIQAAVEDAVKEYKPDLIVTGRTGTGGFLDKLIGSSATHIALHSPCPVMIIPPQAEPKRFSKVVYATQFEYAENDILREVFILMNHLGSKLTLLKVNADSQPDIQPDNQYLADIKGEFIIGEDEVVYRKADSVLDGIEDYCDEVNADLLIMSTRERSFIEEFLINPSVTKKLVVDTHVPLLIYHLRE</sequence>
<name>A0A1H6TQW1_9BACT</name>
<dbReference type="InterPro" id="IPR006016">
    <property type="entry name" value="UspA"/>
</dbReference>
<dbReference type="Pfam" id="PF00582">
    <property type="entry name" value="Usp"/>
    <property type="match status" value="2"/>
</dbReference>
<reference evidence="3 4" key="1">
    <citation type="submission" date="2016-10" db="EMBL/GenBank/DDBJ databases">
        <authorList>
            <person name="de Groot N.N."/>
        </authorList>
    </citation>
    <scope>NUCLEOTIDE SEQUENCE [LARGE SCALE GENOMIC DNA]</scope>
    <source>
        <strain evidence="3 4">DSM 19938</strain>
    </source>
</reference>
<gene>
    <name evidence="3" type="ORF">SAMN04487995_2182</name>
</gene>
<dbReference type="RefSeq" id="WP_090335179.1">
    <property type="nucleotide sequence ID" value="NZ_FNXY01000003.1"/>
</dbReference>
<dbReference type="OrthoDB" id="9788959at2"/>
<dbReference type="CDD" id="cd00293">
    <property type="entry name" value="USP-like"/>
    <property type="match status" value="2"/>
</dbReference>
<feature type="domain" description="UspA" evidence="2">
    <location>
        <begin position="2"/>
        <end position="149"/>
    </location>
</feature>
<dbReference type="EMBL" id="FNXY01000003">
    <property type="protein sequence ID" value="SEI78122.1"/>
    <property type="molecule type" value="Genomic_DNA"/>
</dbReference>
<evidence type="ECO:0000313" key="4">
    <source>
        <dbReference type="Proteomes" id="UP000199532"/>
    </source>
</evidence>
<evidence type="ECO:0000259" key="2">
    <source>
        <dbReference type="Pfam" id="PF00582"/>
    </source>
</evidence>
<evidence type="ECO:0000313" key="3">
    <source>
        <dbReference type="EMBL" id="SEI78122.1"/>
    </source>
</evidence>
<dbReference type="InterPro" id="IPR006015">
    <property type="entry name" value="Universal_stress_UspA"/>
</dbReference>
<comment type="similarity">
    <text evidence="1">Belongs to the universal stress protein A family.</text>
</comment>
<keyword evidence="4" id="KW-1185">Reference proteome</keyword>
<dbReference type="Gene3D" id="3.40.50.12370">
    <property type="match status" value="1"/>
</dbReference>
<organism evidence="3 4">
    <name type="scientific">Dyadobacter koreensis</name>
    <dbReference type="NCBI Taxonomy" id="408657"/>
    <lineage>
        <taxon>Bacteria</taxon>
        <taxon>Pseudomonadati</taxon>
        <taxon>Bacteroidota</taxon>
        <taxon>Cytophagia</taxon>
        <taxon>Cytophagales</taxon>
        <taxon>Spirosomataceae</taxon>
        <taxon>Dyadobacter</taxon>
    </lineage>
</organism>
<protein>
    <submittedName>
        <fullName evidence="3">Nucleotide-binding universal stress protein, UspA family</fullName>
    </submittedName>
</protein>
<feature type="domain" description="UspA" evidence="2">
    <location>
        <begin position="212"/>
        <end position="281"/>
    </location>
</feature>
<accession>A0A1H6TQW1</accession>
<dbReference type="PRINTS" id="PR01438">
    <property type="entry name" value="UNVRSLSTRESS"/>
</dbReference>
<dbReference type="PANTHER" id="PTHR46268:SF6">
    <property type="entry name" value="UNIVERSAL STRESS PROTEIN UP12"/>
    <property type="match status" value="1"/>
</dbReference>